<organism evidence="1">
    <name type="scientific">Zea mays</name>
    <name type="common">Maize</name>
    <dbReference type="NCBI Taxonomy" id="4577"/>
    <lineage>
        <taxon>Eukaryota</taxon>
        <taxon>Viridiplantae</taxon>
        <taxon>Streptophyta</taxon>
        <taxon>Embryophyta</taxon>
        <taxon>Tracheophyta</taxon>
        <taxon>Spermatophyta</taxon>
        <taxon>Magnoliopsida</taxon>
        <taxon>Liliopsida</taxon>
        <taxon>Poales</taxon>
        <taxon>Poaceae</taxon>
        <taxon>PACMAD clade</taxon>
        <taxon>Panicoideae</taxon>
        <taxon>Andropogonodae</taxon>
        <taxon>Andropogoneae</taxon>
        <taxon>Tripsacinae</taxon>
        <taxon>Zea</taxon>
    </lineage>
</organism>
<proteinExistence type="predicted"/>
<dbReference type="EMBL" id="CM000785">
    <property type="protein sequence ID" value="AQL01886.1"/>
    <property type="molecule type" value="Genomic_DNA"/>
</dbReference>
<evidence type="ECO:0000313" key="1">
    <source>
        <dbReference type="EMBL" id="AQL01886.1"/>
    </source>
</evidence>
<dbReference type="AlphaFoldDB" id="A0A1D6NUR9"/>
<reference evidence="1" key="1">
    <citation type="submission" date="2015-12" db="EMBL/GenBank/DDBJ databases">
        <title>Update maize B73 reference genome by single molecule sequencing technologies.</title>
        <authorList>
            <consortium name="Maize Genome Sequencing Project"/>
            <person name="Ware D."/>
        </authorList>
    </citation>
    <scope>NUCLEOTIDE SEQUENCE</scope>
    <source>
        <tissue evidence="1">Seedling</tissue>
    </source>
</reference>
<accession>A0A1D6NUR9</accession>
<dbReference type="InterPro" id="IPR023214">
    <property type="entry name" value="HAD_sf"/>
</dbReference>
<name>A0A1D6NUR9_MAIZE</name>
<dbReference type="SMR" id="A0A1D6NUR9"/>
<dbReference type="PANTHER" id="PTHR42861">
    <property type="entry name" value="CALCIUM-TRANSPORTING ATPASE"/>
    <property type="match status" value="1"/>
</dbReference>
<protein>
    <submittedName>
        <fullName evidence="1">ATPase 2 plasma membrane-type</fullName>
    </submittedName>
</protein>
<sequence length="135" mass="15128">MITGDQHAIGKETTRRLGMSTKCTLPLLYSEQNKDESLASLPIDELTEKADGLSRVFPARPKTLRTTFLLLICTNQKDSLLILFMVANPQKLFYVQSLEKTVQDDFQKLSSLYLQVSTISQALNSMTRSRNLAGS</sequence>
<gene>
    <name evidence="1" type="ORF">ZEAMMB73_Zm00001d045237</name>
</gene>
<dbReference type="InParanoid" id="A0A1D6NUR9"/>
<dbReference type="Gene3D" id="3.40.50.1000">
    <property type="entry name" value="HAD superfamily/HAD-like"/>
    <property type="match status" value="1"/>
</dbReference>